<dbReference type="SUPFAM" id="SSF49785">
    <property type="entry name" value="Galactose-binding domain-like"/>
    <property type="match status" value="1"/>
</dbReference>
<evidence type="ECO:0000313" key="2">
    <source>
        <dbReference type="Proteomes" id="UP000703674"/>
    </source>
</evidence>
<dbReference type="InterPro" id="IPR008979">
    <property type="entry name" value="Galactose-bd-like_sf"/>
</dbReference>
<evidence type="ECO:0000313" key="1">
    <source>
        <dbReference type="EMBL" id="NJW55753.1"/>
    </source>
</evidence>
<dbReference type="Gene3D" id="2.60.120.260">
    <property type="entry name" value="Galactose-binding domain-like"/>
    <property type="match status" value="1"/>
</dbReference>
<gene>
    <name evidence="1" type="ORF">HC175_22830</name>
</gene>
<proteinExistence type="predicted"/>
<sequence length="99" mass="11052">HKNRFTGWMLLSYGKKATANSVVPDSIQQTVIGPKMEAVTRESGIQYDASKLVDENISTFWVANGNNDSLRVSIDLGSKMRINALQVNFQEFNADIFGR</sequence>
<organism evidence="1 2">
    <name type="scientific">Salinimicrobium oceani</name>
    <dbReference type="NCBI Taxonomy" id="2722702"/>
    <lineage>
        <taxon>Bacteria</taxon>
        <taxon>Pseudomonadati</taxon>
        <taxon>Bacteroidota</taxon>
        <taxon>Flavobacteriia</taxon>
        <taxon>Flavobacteriales</taxon>
        <taxon>Flavobacteriaceae</taxon>
        <taxon>Salinimicrobium</taxon>
    </lineage>
</organism>
<dbReference type="EMBL" id="JAAVJR010001502">
    <property type="protein sequence ID" value="NJW55753.1"/>
    <property type="molecule type" value="Genomic_DNA"/>
</dbReference>
<comment type="caution">
    <text evidence="1">The sequence shown here is derived from an EMBL/GenBank/DDBJ whole genome shotgun (WGS) entry which is preliminary data.</text>
</comment>
<name>A0ABX1D9F1_9FLAO</name>
<feature type="non-terminal residue" evidence="1">
    <location>
        <position position="99"/>
    </location>
</feature>
<keyword evidence="2" id="KW-1185">Reference proteome</keyword>
<accession>A0ABX1D9F1</accession>
<protein>
    <submittedName>
        <fullName evidence="1">1,4-beta-xylanase</fullName>
    </submittedName>
</protein>
<reference evidence="1 2" key="1">
    <citation type="submission" date="2020-03" db="EMBL/GenBank/DDBJ databases">
        <title>Salinimicrobium sp. nov, isolated from SCS.</title>
        <authorList>
            <person name="Cao W.R."/>
        </authorList>
    </citation>
    <scope>NUCLEOTIDE SEQUENCE [LARGE SCALE GENOMIC DNA]</scope>
    <source>
        <strain evidence="2">J15B91</strain>
    </source>
</reference>
<dbReference type="Proteomes" id="UP000703674">
    <property type="component" value="Unassembled WGS sequence"/>
</dbReference>
<feature type="non-terminal residue" evidence="1">
    <location>
        <position position="1"/>
    </location>
</feature>